<evidence type="ECO:0000313" key="5">
    <source>
        <dbReference type="Proteomes" id="UP000731519"/>
    </source>
</evidence>
<organism evidence="3 4">
    <name type="scientific">Streptomyces fradiae ATCC 10745 = DSM 40063</name>
    <dbReference type="NCBI Taxonomy" id="1319510"/>
    <lineage>
        <taxon>Bacteria</taxon>
        <taxon>Bacillati</taxon>
        <taxon>Actinomycetota</taxon>
        <taxon>Actinomycetes</taxon>
        <taxon>Kitasatosporales</taxon>
        <taxon>Streptomycetaceae</taxon>
        <taxon>Streptomyces</taxon>
    </lineage>
</organism>
<evidence type="ECO:0000313" key="4">
    <source>
        <dbReference type="Proteomes" id="UP000194318"/>
    </source>
</evidence>
<reference evidence="3 4" key="2">
    <citation type="submission" date="2016-09" db="EMBL/GenBank/DDBJ databases">
        <title>Streptomyces fradiae DSM40063, a candidate organism with high potential of specific P450 cytochromes.</title>
        <authorList>
            <person name="Grumaz C."/>
            <person name="Vainshtein Y."/>
            <person name="Kirstahler P."/>
            <person name="Sohn K."/>
        </authorList>
    </citation>
    <scope>NUCLEOTIDE SEQUENCE [LARGE SCALE GENOMIC DNA]</scope>
    <source>
        <strain evidence="3 4">DSM 40063</strain>
    </source>
</reference>
<sequence length="72" mass="8157">MSIAPTQTYRSADPRGGPRIRIEKYTPGHAHAWVSDADTGKRARWVLVRSLHQTPTTRTGQPRRTGYIREDA</sequence>
<evidence type="ECO:0000313" key="2">
    <source>
        <dbReference type="EMBL" id="KAF0646285.1"/>
    </source>
</evidence>
<accession>A0A1Y2NNV7</accession>
<feature type="compositionally biased region" description="Low complexity" evidence="1">
    <location>
        <begin position="53"/>
        <end position="65"/>
    </location>
</feature>
<dbReference type="RefSeq" id="WP_031134007.1">
    <property type="nucleotide sequence ID" value="NZ_ASYR01000057.1"/>
</dbReference>
<dbReference type="Proteomes" id="UP000731519">
    <property type="component" value="Unassembled WGS sequence"/>
</dbReference>
<comment type="caution">
    <text evidence="3">The sequence shown here is derived from an EMBL/GenBank/DDBJ whole genome shotgun (WGS) entry which is preliminary data.</text>
</comment>
<evidence type="ECO:0000313" key="3">
    <source>
        <dbReference type="EMBL" id="OSY49070.1"/>
    </source>
</evidence>
<reference evidence="2 5" key="1">
    <citation type="submission" date="2013-05" db="EMBL/GenBank/DDBJ databases">
        <title>Genome Sequence of Streptomyces fradiae.</title>
        <authorList>
            <person name="Kirby R."/>
        </authorList>
    </citation>
    <scope>NUCLEOTIDE SEQUENCE [LARGE SCALE GENOMIC DNA]</scope>
    <source>
        <strain evidence="2 5">ATCC 10745</strain>
    </source>
</reference>
<dbReference type="AlphaFoldDB" id="A0A1Y2NNV7"/>
<feature type="region of interest" description="Disordered" evidence="1">
    <location>
        <begin position="53"/>
        <end position="72"/>
    </location>
</feature>
<evidence type="ECO:0000256" key="1">
    <source>
        <dbReference type="SAM" id="MobiDB-lite"/>
    </source>
</evidence>
<proteinExistence type="predicted"/>
<keyword evidence="5" id="KW-1185">Reference proteome</keyword>
<gene>
    <name evidence="3" type="ORF">BG846_05309</name>
    <name evidence="2" type="ORF">K701_29410</name>
</gene>
<protein>
    <submittedName>
        <fullName evidence="3">Uncharacterized protein</fullName>
    </submittedName>
</protein>
<name>A0A1Y2NNV7_STRFR</name>
<dbReference type="EMBL" id="ASYR01000057">
    <property type="protein sequence ID" value="KAF0646285.1"/>
    <property type="molecule type" value="Genomic_DNA"/>
</dbReference>
<dbReference type="Proteomes" id="UP000194318">
    <property type="component" value="Unassembled WGS sequence"/>
</dbReference>
<dbReference type="EMBL" id="MIFZ01000337">
    <property type="protein sequence ID" value="OSY49070.1"/>
    <property type="molecule type" value="Genomic_DNA"/>
</dbReference>